<evidence type="ECO:0000313" key="2">
    <source>
        <dbReference type="Proteomes" id="UP001591681"/>
    </source>
</evidence>
<organism evidence="1 2">
    <name type="scientific">Coilia grayii</name>
    <name type="common">Gray's grenadier anchovy</name>
    <dbReference type="NCBI Taxonomy" id="363190"/>
    <lineage>
        <taxon>Eukaryota</taxon>
        <taxon>Metazoa</taxon>
        <taxon>Chordata</taxon>
        <taxon>Craniata</taxon>
        <taxon>Vertebrata</taxon>
        <taxon>Euteleostomi</taxon>
        <taxon>Actinopterygii</taxon>
        <taxon>Neopterygii</taxon>
        <taxon>Teleostei</taxon>
        <taxon>Clupei</taxon>
        <taxon>Clupeiformes</taxon>
        <taxon>Clupeoidei</taxon>
        <taxon>Engraulidae</taxon>
        <taxon>Coilinae</taxon>
        <taxon>Coilia</taxon>
    </lineage>
</organism>
<dbReference type="AlphaFoldDB" id="A0ABD1JTR0"/>
<keyword evidence="2" id="KW-1185">Reference proteome</keyword>
<dbReference type="InterPro" id="IPR026178">
    <property type="entry name" value="JSRP1"/>
</dbReference>
<dbReference type="Proteomes" id="UP001591681">
    <property type="component" value="Unassembled WGS sequence"/>
</dbReference>
<comment type="caution">
    <text evidence="1">The sequence shown here is derived from an EMBL/GenBank/DDBJ whole genome shotgun (WGS) entry which is preliminary data.</text>
</comment>
<proteinExistence type="predicted"/>
<dbReference type="EMBL" id="JBHFQA010000012">
    <property type="protein sequence ID" value="KAL2090280.1"/>
    <property type="molecule type" value="Genomic_DNA"/>
</dbReference>
<sequence>MFNRKSLRLKVGYVKQANFDDMPYRRKLPVESLSDVENPWRGITLNRCIALAVIVVVVSSGVEQVQEALDALLAEEDGLTVADGTEQSGSSLWDTLAFWNWGTEEEMAKKRARRKHRKKSLSEGLLRDKYALGEEDGDD</sequence>
<accession>A0ABD1JTR0</accession>
<gene>
    <name evidence="1" type="ORF">ACEWY4_014968</name>
</gene>
<name>A0ABD1JTR0_9TELE</name>
<reference evidence="1 2" key="1">
    <citation type="submission" date="2024-09" db="EMBL/GenBank/DDBJ databases">
        <title>A chromosome-level genome assembly of Gray's grenadier anchovy, Coilia grayii.</title>
        <authorList>
            <person name="Fu Z."/>
        </authorList>
    </citation>
    <scope>NUCLEOTIDE SEQUENCE [LARGE SCALE GENOMIC DNA]</scope>
    <source>
        <strain evidence="1">G4</strain>
        <tissue evidence="1">Muscle</tissue>
    </source>
</reference>
<protein>
    <submittedName>
        <fullName evidence="1">Uncharacterized protein</fullName>
    </submittedName>
</protein>
<dbReference type="Pfam" id="PF15312">
    <property type="entry name" value="JSRP"/>
    <property type="match status" value="1"/>
</dbReference>
<evidence type="ECO:0000313" key="1">
    <source>
        <dbReference type="EMBL" id="KAL2090280.1"/>
    </source>
</evidence>